<dbReference type="AlphaFoldDB" id="F8MWM5"/>
<name>F8MWM5_NEUT8</name>
<reference evidence="2" key="1">
    <citation type="journal article" date="2011" name="Genetics">
        <title>Massive changes in genome architecture accompany the transition to self-fertility in the filamentous fungus Neurospora tetrasperma.</title>
        <authorList>
            <person name="Ellison C.E."/>
            <person name="Stajich J.E."/>
            <person name="Jacobson D.J."/>
            <person name="Natvig D.O."/>
            <person name="Lapidus A."/>
            <person name="Foster B."/>
            <person name="Aerts A."/>
            <person name="Riley R."/>
            <person name="Lindquist E.A."/>
            <person name="Grigoriev I.V."/>
            <person name="Taylor J.W."/>
        </authorList>
    </citation>
    <scope>NUCLEOTIDE SEQUENCE [LARGE SCALE GENOMIC DNA]</scope>
    <source>
        <strain evidence="2">FGSC 2508 / P0657</strain>
    </source>
</reference>
<dbReference type="HOGENOM" id="CLU_2813004_0_0_1"/>
<dbReference type="GeneID" id="20831015"/>
<dbReference type="KEGG" id="nte:NEUTE1DRAFT87269"/>
<gene>
    <name evidence="1" type="ORF">NEUTE1DRAFT_87269</name>
</gene>
<proteinExistence type="predicted"/>
<protein>
    <submittedName>
        <fullName evidence="1">Uncharacterized protein</fullName>
    </submittedName>
</protein>
<dbReference type="Proteomes" id="UP000008065">
    <property type="component" value="Unassembled WGS sequence"/>
</dbReference>
<organism evidence="1 2">
    <name type="scientific">Neurospora tetrasperma (strain FGSC 2508 / ATCC MYA-4615 / P0657)</name>
    <dbReference type="NCBI Taxonomy" id="510951"/>
    <lineage>
        <taxon>Eukaryota</taxon>
        <taxon>Fungi</taxon>
        <taxon>Dikarya</taxon>
        <taxon>Ascomycota</taxon>
        <taxon>Pezizomycotina</taxon>
        <taxon>Sordariomycetes</taxon>
        <taxon>Sordariomycetidae</taxon>
        <taxon>Sordariales</taxon>
        <taxon>Sordariaceae</taxon>
        <taxon>Neurospora</taxon>
    </lineage>
</organism>
<evidence type="ECO:0000313" key="2">
    <source>
        <dbReference type="Proteomes" id="UP000008065"/>
    </source>
</evidence>
<keyword evidence="2" id="KW-1185">Reference proteome</keyword>
<sequence length="67" mass="7638">MADRTRQCGLEVEIWPKFVSQDFRVGGLAVTACLAEDLLEWTFKSIEILRQPGDGVKHISWFPDRSS</sequence>
<dbReference type="VEuPathDB" id="FungiDB:NEUTE1DRAFT_87269"/>
<dbReference type="EMBL" id="GL891307">
    <property type="protein sequence ID" value="EGO54146.1"/>
    <property type="molecule type" value="Genomic_DNA"/>
</dbReference>
<evidence type="ECO:0000313" key="1">
    <source>
        <dbReference type="EMBL" id="EGO54146.1"/>
    </source>
</evidence>
<accession>F8MWM5</accession>
<dbReference type="RefSeq" id="XP_009854140.1">
    <property type="nucleotide sequence ID" value="XM_009855838.1"/>
</dbReference>